<gene>
    <name evidence="1" type="ORF">BN1804_01593</name>
</gene>
<sequence>MMDIINEVREKTRFITNKLDSINEKIKLSISKLSIKIKNSINEFIYQNSYENKIRFDKKTIFLKSKYLIVRNKEETNVINKKTDANVTNNKENLLKEKWKILNNIELPNGDLIPIDKAINNIHLSKQDSILKSKLSLIDYITDIQFKSSVNNSMNSSNLDNKNKSDYVEFGGYENVSNLKSNNMNDGYLIMTKPKSTSENMGDKFNPNVIKNEILSEKEDFKSFLLEITKNISLLDRLSDGENSYGYVFLAKVVNYLENYNKNKESGKTDLINKETYFKKLTNSDYFFKLNKRINNIIYLQYLKEEQGAYENGIIEKINIIANNTLNESEKLKEGEIKKEVFSAHERLNKDNMLIIEKQHKDKLILINNDNSFDEVLAEIDNQLNIANENKNLTLKELLEKVKK</sequence>
<dbReference type="RefSeq" id="WP_072063638.1">
    <property type="nucleotide sequence ID" value="NZ_CVRY01000003.1"/>
</dbReference>
<reference evidence="2" key="1">
    <citation type="submission" date="2015-06" db="EMBL/GenBank/DDBJ databases">
        <authorList>
            <person name="Urmite Genomes"/>
        </authorList>
    </citation>
    <scope>NUCLEOTIDE SEQUENCE [LARGE SCALE GENOMIC DNA]</scope>
    <source>
        <strain evidence="2">CSUR P1867</strain>
    </source>
</reference>
<evidence type="ECO:0000313" key="1">
    <source>
        <dbReference type="EMBL" id="CRL61684.1"/>
    </source>
</evidence>
<name>A0A0G4Q7U2_9GAMM</name>
<dbReference type="Proteomes" id="UP000183920">
    <property type="component" value="Unassembled WGS sequence"/>
</dbReference>
<proteinExistence type="predicted"/>
<dbReference type="EMBL" id="CVRY01000003">
    <property type="protein sequence ID" value="CRL61684.1"/>
    <property type="molecule type" value="Genomic_DNA"/>
</dbReference>
<accession>A0A0G4Q7U2</accession>
<organism evidence="1 2">
    <name type="scientific">Proteus penneri</name>
    <dbReference type="NCBI Taxonomy" id="102862"/>
    <lineage>
        <taxon>Bacteria</taxon>
        <taxon>Pseudomonadati</taxon>
        <taxon>Pseudomonadota</taxon>
        <taxon>Gammaproteobacteria</taxon>
        <taxon>Enterobacterales</taxon>
        <taxon>Morganellaceae</taxon>
        <taxon>Proteus</taxon>
    </lineage>
</organism>
<dbReference type="AlphaFoldDB" id="A0A0G4Q7U2"/>
<protein>
    <submittedName>
        <fullName evidence="1">Uncharacterized protein</fullName>
    </submittedName>
</protein>
<evidence type="ECO:0000313" key="2">
    <source>
        <dbReference type="Proteomes" id="UP000183920"/>
    </source>
</evidence>